<dbReference type="EMBL" id="ABJB010296651">
    <property type="status" value="NOT_ANNOTATED_CDS"/>
    <property type="molecule type" value="Genomic_DNA"/>
</dbReference>
<dbReference type="PaxDb" id="6945-B7PWI6"/>
<dbReference type="HOGENOM" id="CLU_1733521_0_0_1"/>
<dbReference type="AlphaFoldDB" id="B7PWI6"/>
<dbReference type="InParanoid" id="B7PWI6"/>
<dbReference type="VEuPathDB" id="VectorBase:ISCP_000620"/>
<organism>
    <name type="scientific">Ixodes scapularis</name>
    <name type="common">Black-legged tick</name>
    <name type="synonym">Deer tick</name>
    <dbReference type="NCBI Taxonomy" id="6945"/>
    <lineage>
        <taxon>Eukaryota</taxon>
        <taxon>Metazoa</taxon>
        <taxon>Ecdysozoa</taxon>
        <taxon>Arthropoda</taxon>
        <taxon>Chelicerata</taxon>
        <taxon>Arachnida</taxon>
        <taxon>Acari</taxon>
        <taxon>Parasitiformes</taxon>
        <taxon>Ixodida</taxon>
        <taxon>Ixodoidea</taxon>
        <taxon>Ixodidae</taxon>
        <taxon>Ixodinae</taxon>
        <taxon>Ixodes</taxon>
    </lineage>
</organism>
<reference evidence="2 4" key="1">
    <citation type="submission" date="2008-03" db="EMBL/GenBank/DDBJ databases">
        <title>Annotation of Ixodes scapularis.</title>
        <authorList>
            <consortium name="Ixodes scapularis Genome Project Consortium"/>
            <person name="Caler E."/>
            <person name="Hannick L.I."/>
            <person name="Bidwell S."/>
            <person name="Joardar V."/>
            <person name="Thiagarajan M."/>
            <person name="Amedeo P."/>
            <person name="Galinsky K.J."/>
            <person name="Schobel S."/>
            <person name="Inman J."/>
            <person name="Hostetler J."/>
            <person name="Miller J."/>
            <person name="Hammond M."/>
            <person name="Megy K."/>
            <person name="Lawson D."/>
            <person name="Kodira C."/>
            <person name="Sutton G."/>
            <person name="Meyer J."/>
            <person name="Hill C.A."/>
            <person name="Birren B."/>
            <person name="Nene V."/>
            <person name="Collins F."/>
            <person name="Alarcon-Chaidez F."/>
            <person name="Wikel S."/>
            <person name="Strausberg R."/>
        </authorList>
    </citation>
    <scope>NUCLEOTIDE SEQUENCE [LARGE SCALE GENOMIC DNA]</scope>
    <source>
        <strain evidence="4">Wikel</strain>
        <strain evidence="2">Wikel colony</strain>
    </source>
</reference>
<protein>
    <submittedName>
        <fullName evidence="2 3">Uncharacterized protein</fullName>
    </submittedName>
</protein>
<dbReference type="Proteomes" id="UP000001555">
    <property type="component" value="Unassembled WGS sequence"/>
</dbReference>
<dbReference type="EMBL" id="ABJB011107903">
    <property type="status" value="NOT_ANNOTATED_CDS"/>
    <property type="molecule type" value="Genomic_DNA"/>
</dbReference>
<dbReference type="EMBL" id="ABJB010019820">
    <property type="status" value="NOT_ANNOTATED_CDS"/>
    <property type="molecule type" value="Genomic_DNA"/>
</dbReference>
<evidence type="ECO:0000313" key="3">
    <source>
        <dbReference type="EnsemblMetazoa" id="ISCW019274-PA"/>
    </source>
</evidence>
<dbReference type="EnsemblMetazoa" id="ISCW019274-RA">
    <property type="protein sequence ID" value="ISCW019274-PA"/>
    <property type="gene ID" value="ISCW019274"/>
</dbReference>
<name>B7PWI6_IXOSC</name>
<dbReference type="PANTHER" id="PTHR12496:SF2">
    <property type="entry name" value="METHYLTRANSFERASE-LIKE PROTEIN 25B"/>
    <property type="match status" value="1"/>
</dbReference>
<evidence type="ECO:0000313" key="2">
    <source>
        <dbReference type="EMBL" id="EEC10958.1"/>
    </source>
</evidence>
<feature type="region of interest" description="Disordered" evidence="1">
    <location>
        <begin position="28"/>
        <end position="71"/>
    </location>
</feature>
<dbReference type="EMBL" id="DS808404">
    <property type="protein sequence ID" value="EEC10958.1"/>
    <property type="molecule type" value="Genomic_DNA"/>
</dbReference>
<dbReference type="VEuPathDB" id="VectorBase:ISCI019274"/>
<evidence type="ECO:0000256" key="1">
    <source>
        <dbReference type="SAM" id="MobiDB-lite"/>
    </source>
</evidence>
<dbReference type="EMBL" id="ABJB011042312">
    <property type="status" value="NOT_ANNOTATED_CDS"/>
    <property type="molecule type" value="Genomic_DNA"/>
</dbReference>
<feature type="compositionally biased region" description="Basic and acidic residues" evidence="1">
    <location>
        <begin position="30"/>
        <end position="55"/>
    </location>
</feature>
<dbReference type="OrthoDB" id="5875367at2759"/>
<gene>
    <name evidence="2" type="ORF">IscW_ISCW019274</name>
</gene>
<dbReference type="VEuPathDB" id="VectorBase:ISCW019274"/>
<proteinExistence type="predicted"/>
<reference evidence="3" key="2">
    <citation type="submission" date="2020-05" db="UniProtKB">
        <authorList>
            <consortium name="EnsemblMetazoa"/>
        </authorList>
    </citation>
    <scope>IDENTIFICATION</scope>
    <source>
        <strain evidence="3">wikel</strain>
    </source>
</reference>
<dbReference type="EMBL" id="ABJB011130296">
    <property type="status" value="NOT_ANNOTATED_CDS"/>
    <property type="molecule type" value="Genomic_DNA"/>
</dbReference>
<evidence type="ECO:0000313" key="4">
    <source>
        <dbReference type="Proteomes" id="UP000001555"/>
    </source>
</evidence>
<keyword evidence="4" id="KW-1185">Reference proteome</keyword>
<accession>B7PWI6</accession>
<dbReference type="PANTHER" id="PTHR12496">
    <property type="entry name" value="CGI-41 METHYLTRANSFERASE"/>
    <property type="match status" value="1"/>
</dbReference>
<dbReference type="InterPro" id="IPR052220">
    <property type="entry name" value="METTL25"/>
</dbReference>
<sequence length="151" mass="17192">MTHAFRKHVKSKKQHEITRLAVAVSHFKKKSGETAERGDTKSRGESQKPPQHVELEVSMATTPDQLEEPSHNVQCRYARKALRKFPLPIPEEDLNAPELESLLKEWKRVVLFYSLRLLLAPVVESLVLTDRALYLSEHGEWLSKSLSGAPT</sequence>